<comment type="pathway">
    <text evidence="3">Protein modification; protein ubiquitination.</text>
</comment>
<evidence type="ECO:0000259" key="12">
    <source>
        <dbReference type="Pfam" id="PF23113"/>
    </source>
</evidence>
<keyword evidence="6 11" id="KW-0812">Transmembrane</keyword>
<evidence type="ECO:0000256" key="11">
    <source>
        <dbReference type="SAM" id="Phobius"/>
    </source>
</evidence>
<accession>A0A7S3BML5</accession>
<evidence type="ECO:0000256" key="9">
    <source>
        <dbReference type="ARBA" id="ARBA00023136"/>
    </source>
</evidence>
<evidence type="ECO:0000256" key="2">
    <source>
        <dbReference type="ARBA" id="ARBA00004141"/>
    </source>
</evidence>
<keyword evidence="5" id="KW-0808">Transferase</keyword>
<feature type="domain" description="E3 ubiquitin-protein ligase MARCHF6-like C-terminal" evidence="12">
    <location>
        <begin position="1"/>
        <end position="118"/>
    </location>
</feature>
<evidence type="ECO:0000256" key="7">
    <source>
        <dbReference type="ARBA" id="ARBA00022786"/>
    </source>
</evidence>
<evidence type="ECO:0000256" key="10">
    <source>
        <dbReference type="SAM" id="MobiDB-lite"/>
    </source>
</evidence>
<dbReference type="PANTHER" id="PTHR13145:SF0">
    <property type="entry name" value="E3 UBIQUITIN-PROTEIN LIGASE MARCHF6"/>
    <property type="match status" value="1"/>
</dbReference>
<keyword evidence="9 11" id="KW-0472">Membrane</keyword>
<feature type="region of interest" description="Disordered" evidence="10">
    <location>
        <begin position="130"/>
        <end position="178"/>
    </location>
</feature>
<comment type="catalytic activity">
    <reaction evidence="1">
        <text>S-ubiquitinyl-[E2 ubiquitin-conjugating enzyme]-L-cysteine + [acceptor protein]-L-lysine = [E2 ubiquitin-conjugating enzyme]-L-cysteine + N(6)-ubiquitinyl-[acceptor protein]-L-lysine.</text>
        <dbReference type="EC" id="2.3.2.27"/>
    </reaction>
</comment>
<comment type="subcellular location">
    <subcellularLocation>
        <location evidence="2">Membrane</location>
        <topology evidence="2">Multi-pass membrane protein</topology>
    </subcellularLocation>
</comment>
<evidence type="ECO:0000256" key="3">
    <source>
        <dbReference type="ARBA" id="ARBA00004906"/>
    </source>
</evidence>
<name>A0A7S3BML5_9VIRI</name>
<dbReference type="EMBL" id="HBHY01010034">
    <property type="protein sequence ID" value="CAE0137570.1"/>
    <property type="molecule type" value="Transcribed_RNA"/>
</dbReference>
<organism evidence="13">
    <name type="scientific">Prasinoderma singulare</name>
    <dbReference type="NCBI Taxonomy" id="676789"/>
    <lineage>
        <taxon>Eukaryota</taxon>
        <taxon>Viridiplantae</taxon>
        <taxon>Prasinodermophyta</taxon>
        <taxon>Prasinodermophyceae</taxon>
        <taxon>Prasinodermales</taxon>
        <taxon>Prasinodermaceae</taxon>
        <taxon>Prasinoderma</taxon>
    </lineage>
</organism>
<evidence type="ECO:0000256" key="5">
    <source>
        <dbReference type="ARBA" id="ARBA00022679"/>
    </source>
</evidence>
<feature type="transmembrane region" description="Helical" evidence="11">
    <location>
        <begin position="41"/>
        <end position="64"/>
    </location>
</feature>
<dbReference type="InterPro" id="IPR056521">
    <property type="entry name" value="MARCHF6-like_C"/>
</dbReference>
<evidence type="ECO:0000256" key="4">
    <source>
        <dbReference type="ARBA" id="ARBA00012483"/>
    </source>
</evidence>
<keyword evidence="8 11" id="KW-1133">Transmembrane helix</keyword>
<dbReference type="Pfam" id="PF23113">
    <property type="entry name" value="MARCHF6_C"/>
    <property type="match status" value="1"/>
</dbReference>
<evidence type="ECO:0000256" key="8">
    <source>
        <dbReference type="ARBA" id="ARBA00022989"/>
    </source>
</evidence>
<dbReference type="PANTHER" id="PTHR13145">
    <property type="entry name" value="SSM4 PROTEIN"/>
    <property type="match status" value="1"/>
</dbReference>
<evidence type="ECO:0000256" key="1">
    <source>
        <dbReference type="ARBA" id="ARBA00000900"/>
    </source>
</evidence>
<reference evidence="13" key="1">
    <citation type="submission" date="2021-01" db="EMBL/GenBank/DDBJ databases">
        <authorList>
            <person name="Corre E."/>
            <person name="Pelletier E."/>
            <person name="Niang G."/>
            <person name="Scheremetjew M."/>
            <person name="Finn R."/>
            <person name="Kale V."/>
            <person name="Holt S."/>
            <person name="Cochrane G."/>
            <person name="Meng A."/>
            <person name="Brown T."/>
            <person name="Cohen L."/>
        </authorList>
    </citation>
    <scope>NUCLEOTIDE SEQUENCE</scope>
    <source>
        <strain evidence="13">RCC927</strain>
    </source>
</reference>
<protein>
    <recommendedName>
        <fullName evidence="4">RING-type E3 ubiquitin transferase</fullName>
        <ecNumber evidence="4">2.3.2.27</ecNumber>
    </recommendedName>
</protein>
<dbReference type="GO" id="GO:0061630">
    <property type="term" value="F:ubiquitin protein ligase activity"/>
    <property type="evidence" value="ECO:0007669"/>
    <property type="project" value="UniProtKB-EC"/>
</dbReference>
<gene>
    <name evidence="13" type="ORF">PSIN1315_LOCUS6472</name>
</gene>
<feature type="compositionally biased region" description="Basic and acidic residues" evidence="10">
    <location>
        <begin position="130"/>
        <end position="141"/>
    </location>
</feature>
<dbReference type="EC" id="2.3.2.27" evidence="4"/>
<evidence type="ECO:0000313" key="13">
    <source>
        <dbReference type="EMBL" id="CAE0137570.1"/>
    </source>
</evidence>
<dbReference type="AlphaFoldDB" id="A0A7S3BML5"/>
<keyword evidence="7" id="KW-0833">Ubl conjugation pathway</keyword>
<dbReference type="GO" id="GO:0005789">
    <property type="term" value="C:endoplasmic reticulum membrane"/>
    <property type="evidence" value="ECO:0007669"/>
    <property type="project" value="TreeGrafter"/>
</dbReference>
<evidence type="ECO:0000256" key="6">
    <source>
        <dbReference type="ARBA" id="ARBA00022692"/>
    </source>
</evidence>
<dbReference type="GO" id="GO:0036503">
    <property type="term" value="P:ERAD pathway"/>
    <property type="evidence" value="ECO:0007669"/>
    <property type="project" value="TreeGrafter"/>
</dbReference>
<sequence length="178" mass="19052">MKVWTRLVMLGLDAPQLLGGAQWRARLEAVRRDGVANLRPVFVLSSVIAPLVLSLLTALAAPYVGGKLVGGIVGAYSGAPDARTCERYAWAASGACVLTYAGFKRALAFLEGLHDSIRDEVYLTGQRLHNHGEQRPDEGRTARAAPAVAQSGATEPAGDSEEDGALTPRYRTRLQTRP</sequence>
<proteinExistence type="predicted"/>